<name>A0A921TCG4_9RHOB</name>
<keyword evidence="5" id="KW-0808">Transferase</keyword>
<dbReference type="Gene3D" id="3.30.565.10">
    <property type="entry name" value="Histidine kinase-like ATPase, C-terminal domain"/>
    <property type="match status" value="1"/>
</dbReference>
<dbReference type="InterPro" id="IPR003018">
    <property type="entry name" value="GAF"/>
</dbReference>
<evidence type="ECO:0000259" key="4">
    <source>
        <dbReference type="PROSITE" id="PS50109"/>
    </source>
</evidence>
<reference evidence="5" key="1">
    <citation type="submission" date="2013-03" db="EMBL/GenBank/DDBJ databases">
        <title>Genome Sequence of the Profundibacterium mesophilum strain KAUST100406-0324T from Red Sea, a novel genus in the family Rhodobacteraceae.</title>
        <authorList>
            <person name="Essack M."/>
            <person name="Alam I."/>
            <person name="Lafi F."/>
            <person name="Alawi W."/>
            <person name="Kamanu F."/>
            <person name="Al-Suwailem A."/>
            <person name="Lee O.O."/>
            <person name="Xu Y."/>
            <person name="Bajic V."/>
            <person name="Qian P.-Y."/>
            <person name="Archer J."/>
        </authorList>
    </citation>
    <scope>NUCLEOTIDE SEQUENCE</scope>
    <source>
        <strain evidence="5">KAUST100406-0324</strain>
    </source>
</reference>
<accession>A0A921TCG4</accession>
<dbReference type="PRINTS" id="PR00344">
    <property type="entry name" value="BCTRLSENSOR"/>
</dbReference>
<gene>
    <name evidence="5" type="ORF">PMES_02567</name>
</gene>
<keyword evidence="6" id="KW-1185">Reference proteome</keyword>
<evidence type="ECO:0000313" key="5">
    <source>
        <dbReference type="EMBL" id="KAF0675106.1"/>
    </source>
</evidence>
<dbReference type="SUPFAM" id="SSF47384">
    <property type="entry name" value="Homodimeric domain of signal transducing histidine kinase"/>
    <property type="match status" value="1"/>
</dbReference>
<sequence length="405" mass="43719">MRDFPIPFNEEARVQALQNVPGLVAGNEALFDSLCDATRKLLDCPIAHISVVEETHQWYKSVVGIELGEMPKEHSFCTHTIMSNAEMVVPDLSADPRFVRHPMVAEGGPQARFYAGVPLVLSSGFRFGSLCALDLVAHEPPSEDKLEVLRALGRAVVAALEKAPALPAQTPAGQTGPENFVTLVGHELRTPLTVILGGLKLLEFRLKDAVNRELTVSSRRSSEHLAKLVESILTFSDASTGELTLNERPVSVAQLLEGVVDTHSLSTERASRALSVHNAIPVTSIMIDEDHIQLALTALMLNSLSHGAGDISVGARLTEEGEIEMRITDEGTLDDHVALAELYRPFVTGGAIDTRGTGGGLGLGLPLTRKLVELHGGVFEIDAQPERTSAVIRLPWWRAKDVPDA</sequence>
<dbReference type="InterPro" id="IPR005467">
    <property type="entry name" value="His_kinase_dom"/>
</dbReference>
<dbReference type="SMART" id="SM00065">
    <property type="entry name" value="GAF"/>
    <property type="match status" value="1"/>
</dbReference>
<keyword evidence="5" id="KW-0418">Kinase</keyword>
<dbReference type="EMBL" id="APKE01000031">
    <property type="protein sequence ID" value="KAF0675106.1"/>
    <property type="molecule type" value="Genomic_DNA"/>
</dbReference>
<dbReference type="CDD" id="cd00082">
    <property type="entry name" value="HisKA"/>
    <property type="match status" value="1"/>
</dbReference>
<evidence type="ECO:0000256" key="2">
    <source>
        <dbReference type="ARBA" id="ARBA00012438"/>
    </source>
</evidence>
<comment type="catalytic activity">
    <reaction evidence="1">
        <text>ATP + protein L-histidine = ADP + protein N-phospho-L-histidine.</text>
        <dbReference type="EC" id="2.7.13.3"/>
    </reaction>
</comment>
<evidence type="ECO:0000256" key="3">
    <source>
        <dbReference type="ARBA" id="ARBA00022553"/>
    </source>
</evidence>
<evidence type="ECO:0000313" key="6">
    <source>
        <dbReference type="Proteomes" id="UP000698242"/>
    </source>
</evidence>
<dbReference type="SUPFAM" id="SSF55874">
    <property type="entry name" value="ATPase domain of HSP90 chaperone/DNA topoisomerase II/histidine kinase"/>
    <property type="match status" value="1"/>
</dbReference>
<dbReference type="InterPro" id="IPR036097">
    <property type="entry name" value="HisK_dim/P_sf"/>
</dbReference>
<dbReference type="AlphaFoldDB" id="A0A921TCG4"/>
<dbReference type="SMART" id="SM00388">
    <property type="entry name" value="HisKA"/>
    <property type="match status" value="1"/>
</dbReference>
<dbReference type="Pfam" id="PF01590">
    <property type="entry name" value="GAF"/>
    <property type="match status" value="1"/>
</dbReference>
<dbReference type="InterPro" id="IPR003661">
    <property type="entry name" value="HisK_dim/P_dom"/>
</dbReference>
<dbReference type="Gene3D" id="1.10.287.130">
    <property type="match status" value="1"/>
</dbReference>
<dbReference type="GO" id="GO:0000155">
    <property type="term" value="F:phosphorelay sensor kinase activity"/>
    <property type="evidence" value="ECO:0007669"/>
    <property type="project" value="InterPro"/>
</dbReference>
<dbReference type="OrthoDB" id="9795133at2"/>
<feature type="domain" description="Histidine kinase" evidence="4">
    <location>
        <begin position="183"/>
        <end position="398"/>
    </location>
</feature>
<evidence type="ECO:0000256" key="1">
    <source>
        <dbReference type="ARBA" id="ARBA00000085"/>
    </source>
</evidence>
<dbReference type="Gene3D" id="3.30.450.40">
    <property type="match status" value="1"/>
</dbReference>
<keyword evidence="3" id="KW-0597">Phosphoprotein</keyword>
<dbReference type="InterPro" id="IPR004358">
    <property type="entry name" value="Sig_transdc_His_kin-like_C"/>
</dbReference>
<dbReference type="PANTHER" id="PTHR43102:SF2">
    <property type="entry name" value="GAF DOMAIN-CONTAINING PROTEIN"/>
    <property type="match status" value="1"/>
</dbReference>
<dbReference type="EC" id="2.7.13.3" evidence="2"/>
<dbReference type="SUPFAM" id="SSF55781">
    <property type="entry name" value="GAF domain-like"/>
    <property type="match status" value="1"/>
</dbReference>
<proteinExistence type="predicted"/>
<dbReference type="SMART" id="SM00387">
    <property type="entry name" value="HATPase_c"/>
    <property type="match status" value="1"/>
</dbReference>
<comment type="caution">
    <text evidence="5">The sequence shown here is derived from an EMBL/GenBank/DDBJ whole genome shotgun (WGS) entry which is preliminary data.</text>
</comment>
<dbReference type="PROSITE" id="PS50109">
    <property type="entry name" value="HIS_KIN"/>
    <property type="match status" value="1"/>
</dbReference>
<dbReference type="RefSeq" id="WP_159966098.1">
    <property type="nucleotide sequence ID" value="NZ_APKE01000031.1"/>
</dbReference>
<dbReference type="InterPro" id="IPR036890">
    <property type="entry name" value="HATPase_C_sf"/>
</dbReference>
<dbReference type="Proteomes" id="UP000698242">
    <property type="component" value="Unassembled WGS sequence"/>
</dbReference>
<dbReference type="Pfam" id="PF00512">
    <property type="entry name" value="HisKA"/>
    <property type="match status" value="1"/>
</dbReference>
<organism evidence="5 6">
    <name type="scientific">Profundibacterium mesophilum KAUST100406-0324</name>
    <dbReference type="NCBI Taxonomy" id="1037889"/>
    <lineage>
        <taxon>Bacteria</taxon>
        <taxon>Pseudomonadati</taxon>
        <taxon>Pseudomonadota</taxon>
        <taxon>Alphaproteobacteria</taxon>
        <taxon>Rhodobacterales</taxon>
        <taxon>Roseobacteraceae</taxon>
        <taxon>Profundibacterium</taxon>
    </lineage>
</organism>
<protein>
    <recommendedName>
        <fullName evidence="2">histidine kinase</fullName>
        <ecNumber evidence="2">2.7.13.3</ecNumber>
    </recommendedName>
</protein>
<dbReference type="InterPro" id="IPR003594">
    <property type="entry name" value="HATPase_dom"/>
</dbReference>
<dbReference type="PANTHER" id="PTHR43102">
    <property type="entry name" value="SLR1143 PROTEIN"/>
    <property type="match status" value="1"/>
</dbReference>
<dbReference type="InterPro" id="IPR029016">
    <property type="entry name" value="GAF-like_dom_sf"/>
</dbReference>
<dbReference type="Pfam" id="PF02518">
    <property type="entry name" value="HATPase_c"/>
    <property type="match status" value="1"/>
</dbReference>